<dbReference type="SUPFAM" id="SSF47095">
    <property type="entry name" value="HMG-box"/>
    <property type="match status" value="2"/>
</dbReference>
<evidence type="ECO:0000256" key="3">
    <source>
        <dbReference type="SAM" id="MobiDB-lite"/>
    </source>
</evidence>
<dbReference type="CDD" id="cd00084">
    <property type="entry name" value="HMG-box_SF"/>
    <property type="match status" value="1"/>
</dbReference>
<dbReference type="HOGENOM" id="CLU_124554_0_0_1"/>
<evidence type="ECO:0000313" key="5">
    <source>
        <dbReference type="EMBL" id="KHN69464.1"/>
    </source>
</evidence>
<feature type="DNA-binding region" description="HMG box" evidence="2">
    <location>
        <begin position="25"/>
        <end position="92"/>
    </location>
</feature>
<proteinExistence type="predicted"/>
<dbReference type="GeneID" id="26262000"/>
<dbReference type="InterPro" id="IPR036910">
    <property type="entry name" value="HMG_box_dom_sf"/>
</dbReference>
<dbReference type="Gene3D" id="1.10.30.10">
    <property type="entry name" value="High mobility group box domain"/>
    <property type="match status" value="2"/>
</dbReference>
<feature type="compositionally biased region" description="Polar residues" evidence="3">
    <location>
        <begin position="1"/>
        <end position="15"/>
    </location>
</feature>
<keyword evidence="6" id="KW-1185">Reference proteome</keyword>
<dbReference type="VEuPathDB" id="MicrosporidiaDB:M896_070310"/>
<feature type="domain" description="HMG box" evidence="4">
    <location>
        <begin position="116"/>
        <end position="171"/>
    </location>
</feature>
<comment type="caution">
    <text evidence="5">The sequence shown here is derived from an EMBL/GenBank/DDBJ whole genome shotgun (WGS) entry which is preliminary data.</text>
</comment>
<feature type="domain" description="HMG box" evidence="4">
    <location>
        <begin position="25"/>
        <end position="92"/>
    </location>
</feature>
<feature type="DNA-binding region" description="HMG box" evidence="2">
    <location>
        <begin position="116"/>
        <end position="171"/>
    </location>
</feature>
<accession>A0A0B2UJN7</accession>
<evidence type="ECO:0000313" key="6">
    <source>
        <dbReference type="Proteomes" id="UP000031056"/>
    </source>
</evidence>
<organism evidence="5 6">
    <name type="scientific">Ordospora colligata OC4</name>
    <dbReference type="NCBI Taxonomy" id="1354746"/>
    <lineage>
        <taxon>Eukaryota</taxon>
        <taxon>Fungi</taxon>
        <taxon>Fungi incertae sedis</taxon>
        <taxon>Microsporidia</taxon>
        <taxon>Ordosporidae</taxon>
        <taxon>Ordospora</taxon>
    </lineage>
</organism>
<keyword evidence="2" id="KW-0539">Nucleus</keyword>
<dbReference type="GO" id="GO:0003677">
    <property type="term" value="F:DNA binding"/>
    <property type="evidence" value="ECO:0007669"/>
    <property type="project" value="UniProtKB-UniRule"/>
</dbReference>
<feature type="region of interest" description="Disordered" evidence="3">
    <location>
        <begin position="1"/>
        <end position="38"/>
    </location>
</feature>
<evidence type="ECO:0000259" key="4">
    <source>
        <dbReference type="PROSITE" id="PS50118"/>
    </source>
</evidence>
<dbReference type="AlphaFoldDB" id="A0A0B2UJN7"/>
<keyword evidence="1 2" id="KW-0238">DNA-binding</keyword>
<dbReference type="Proteomes" id="UP000031056">
    <property type="component" value="Unassembled WGS sequence"/>
</dbReference>
<dbReference type="EMBL" id="JOKQ01000007">
    <property type="protein sequence ID" value="KHN69464.1"/>
    <property type="molecule type" value="Genomic_DNA"/>
</dbReference>
<dbReference type="PANTHER" id="PTHR48112">
    <property type="entry name" value="HIGH MOBILITY GROUP PROTEIN DSP1"/>
    <property type="match status" value="1"/>
</dbReference>
<evidence type="ECO:0000256" key="2">
    <source>
        <dbReference type="PROSITE-ProRule" id="PRU00267"/>
    </source>
</evidence>
<evidence type="ECO:0000256" key="1">
    <source>
        <dbReference type="ARBA" id="ARBA00023125"/>
    </source>
</evidence>
<dbReference type="RefSeq" id="XP_014563506.1">
    <property type="nucleotide sequence ID" value="XM_014708020.1"/>
</dbReference>
<dbReference type="PRINTS" id="PR00886">
    <property type="entry name" value="HIGHMOBLTY12"/>
</dbReference>
<dbReference type="PROSITE" id="PS50118">
    <property type="entry name" value="HMG_BOX_2"/>
    <property type="match status" value="2"/>
</dbReference>
<dbReference type="InParanoid" id="A0A0B2UJN7"/>
<dbReference type="STRING" id="1354746.A0A0B2UJN7"/>
<dbReference type="GO" id="GO:0005634">
    <property type="term" value="C:nucleus"/>
    <property type="evidence" value="ECO:0007669"/>
    <property type="project" value="UniProtKB-UniRule"/>
</dbReference>
<dbReference type="SMART" id="SM00398">
    <property type="entry name" value="HMG"/>
    <property type="match status" value="2"/>
</dbReference>
<dbReference type="Pfam" id="PF00505">
    <property type="entry name" value="HMG_box"/>
    <property type="match status" value="2"/>
</dbReference>
<protein>
    <submittedName>
        <fullName evidence="5">HMG domain-containing chromatin-associated</fullName>
    </submittedName>
</protein>
<dbReference type="OrthoDB" id="1919336at2759"/>
<dbReference type="InterPro" id="IPR009071">
    <property type="entry name" value="HMG_box_dom"/>
</dbReference>
<reference evidence="5 6" key="1">
    <citation type="journal article" date="2014" name="MBio">
        <title>The Ordospora colligata genome; evolution of extreme reduction in microsporidia and host-to-parasite horizontal gene transfer.</title>
        <authorList>
            <person name="Pombert J.-F."/>
            <person name="Haag K.L."/>
            <person name="Beidas S."/>
            <person name="Ebert D."/>
            <person name="Keeling P.J."/>
        </authorList>
    </citation>
    <scope>NUCLEOTIDE SEQUENCE [LARGE SCALE GENOMIC DNA]</scope>
    <source>
        <strain evidence="5 6">OC4</strain>
    </source>
</reference>
<name>A0A0B2UJN7_9MICR</name>
<gene>
    <name evidence="5" type="ORF">M896_070310</name>
</gene>
<dbReference type="InterPro" id="IPR050342">
    <property type="entry name" value="HMGB"/>
</dbReference>
<sequence>MVANKSKSSRSQTGMQKKCKDVNAPKKPMSGYLIFGQEQRNKNEDLRKMPVAEQGKIISEMWKNLSEEQRNNYNDISNKEREHYYVAMDEYKKSDQYQEYLEKVKETDSGKKKKKGTKKVTGYNEFFKEIRKTISEENPGFSMTDTTSAVAKRWKELSTEEKEVYKKIADEKNMKVGIVEE</sequence>